<sequence length="209" mass="22952">MALPPAYHESLPYIDPEPSPSALAAAHALISAERSAAPPPPPPPQSDHPSLLTPALAAELSRVSSGEPAKPLSLSRYETQEPPSPGSSSTASLRPVLENSYVSAAYLASRAQNLALLDRHGANTWLLSNYHLEAQLRRVERHLADTKRRIDEVNAQRAKKQEDVRAELLMLDETWRRGVGRVLETEVAVEELKAQIREELKRKSAHEAS</sequence>
<feature type="coiled-coil region" evidence="7">
    <location>
        <begin position="136"/>
        <end position="209"/>
    </location>
</feature>
<keyword evidence="4" id="KW-0747">Spliceosome</keyword>
<accession>A0A8H4PPY1</accession>
<dbReference type="AlphaFoldDB" id="A0A8H4PPY1"/>
<gene>
    <name evidence="9" type="ORF">G6O67_004693</name>
</gene>
<evidence type="ECO:0000256" key="6">
    <source>
        <dbReference type="ARBA" id="ARBA00023242"/>
    </source>
</evidence>
<keyword evidence="3" id="KW-0507">mRNA processing</keyword>
<dbReference type="PANTHER" id="PTHR13296">
    <property type="entry name" value="BCAS2 PROTEIN"/>
    <property type="match status" value="1"/>
</dbReference>
<evidence type="ECO:0000256" key="2">
    <source>
        <dbReference type="ARBA" id="ARBA00010788"/>
    </source>
</evidence>
<dbReference type="Proteomes" id="UP000557566">
    <property type="component" value="Unassembled WGS sequence"/>
</dbReference>
<dbReference type="Pfam" id="PF05700">
    <property type="entry name" value="BCAS2"/>
    <property type="match status" value="1"/>
</dbReference>
<keyword evidence="6" id="KW-0539">Nucleus</keyword>
<dbReference type="GO" id="GO:0006397">
    <property type="term" value="P:mRNA processing"/>
    <property type="evidence" value="ECO:0007669"/>
    <property type="project" value="UniProtKB-KW"/>
</dbReference>
<reference evidence="9 10" key="1">
    <citation type="journal article" date="2020" name="Genome Biol. Evol.">
        <title>A new high-quality draft genome assembly of the Chinese cordyceps Ophiocordyceps sinensis.</title>
        <authorList>
            <person name="Shu R."/>
            <person name="Zhang J."/>
            <person name="Meng Q."/>
            <person name="Zhang H."/>
            <person name="Zhou G."/>
            <person name="Li M."/>
            <person name="Wu P."/>
            <person name="Zhao Y."/>
            <person name="Chen C."/>
            <person name="Qin Q."/>
        </authorList>
    </citation>
    <scope>NUCLEOTIDE SEQUENCE [LARGE SCALE GENOMIC DNA]</scope>
    <source>
        <strain evidence="9 10">IOZ07</strain>
    </source>
</reference>
<feature type="compositionally biased region" description="Pro residues" evidence="8">
    <location>
        <begin position="37"/>
        <end position="46"/>
    </location>
</feature>
<dbReference type="OrthoDB" id="205794at2759"/>
<dbReference type="InterPro" id="IPR008409">
    <property type="entry name" value="SPF27"/>
</dbReference>
<evidence type="ECO:0000256" key="7">
    <source>
        <dbReference type="SAM" id="Coils"/>
    </source>
</evidence>
<evidence type="ECO:0000256" key="1">
    <source>
        <dbReference type="ARBA" id="ARBA00004123"/>
    </source>
</evidence>
<name>A0A8H4PPY1_9HYPO</name>
<protein>
    <recommendedName>
        <fullName evidence="11">BCAS2 family protein</fullName>
    </recommendedName>
</protein>
<dbReference type="GO" id="GO:0008380">
    <property type="term" value="P:RNA splicing"/>
    <property type="evidence" value="ECO:0007669"/>
    <property type="project" value="UniProtKB-KW"/>
</dbReference>
<organism evidence="9 10">
    <name type="scientific">Ophiocordyceps sinensis</name>
    <dbReference type="NCBI Taxonomy" id="72228"/>
    <lineage>
        <taxon>Eukaryota</taxon>
        <taxon>Fungi</taxon>
        <taxon>Dikarya</taxon>
        <taxon>Ascomycota</taxon>
        <taxon>Pezizomycotina</taxon>
        <taxon>Sordariomycetes</taxon>
        <taxon>Hypocreomycetidae</taxon>
        <taxon>Hypocreales</taxon>
        <taxon>Ophiocordycipitaceae</taxon>
        <taxon>Ophiocordyceps</taxon>
    </lineage>
</organism>
<evidence type="ECO:0008006" key="11">
    <source>
        <dbReference type="Google" id="ProtNLM"/>
    </source>
</evidence>
<dbReference type="PANTHER" id="PTHR13296:SF0">
    <property type="entry name" value="PRE-MRNA-SPLICING FACTOR SPF27"/>
    <property type="match status" value="1"/>
</dbReference>
<feature type="region of interest" description="Disordered" evidence="8">
    <location>
        <begin position="28"/>
        <end position="92"/>
    </location>
</feature>
<evidence type="ECO:0000313" key="10">
    <source>
        <dbReference type="Proteomes" id="UP000557566"/>
    </source>
</evidence>
<evidence type="ECO:0000256" key="5">
    <source>
        <dbReference type="ARBA" id="ARBA00023187"/>
    </source>
</evidence>
<evidence type="ECO:0000313" key="9">
    <source>
        <dbReference type="EMBL" id="KAF4508289.1"/>
    </source>
</evidence>
<keyword evidence="10" id="KW-1185">Reference proteome</keyword>
<proteinExistence type="inferred from homology"/>
<evidence type="ECO:0000256" key="3">
    <source>
        <dbReference type="ARBA" id="ARBA00022664"/>
    </source>
</evidence>
<comment type="similarity">
    <text evidence="2">Belongs to the SPF27 family.</text>
</comment>
<dbReference type="EMBL" id="JAAVMX010000005">
    <property type="protein sequence ID" value="KAF4508289.1"/>
    <property type="molecule type" value="Genomic_DNA"/>
</dbReference>
<dbReference type="GO" id="GO:0071011">
    <property type="term" value="C:precatalytic spliceosome"/>
    <property type="evidence" value="ECO:0007669"/>
    <property type="project" value="TreeGrafter"/>
</dbReference>
<dbReference type="GO" id="GO:0071013">
    <property type="term" value="C:catalytic step 2 spliceosome"/>
    <property type="evidence" value="ECO:0007669"/>
    <property type="project" value="TreeGrafter"/>
</dbReference>
<keyword evidence="7" id="KW-0175">Coiled coil</keyword>
<comment type="caution">
    <text evidence="9">The sequence shown here is derived from an EMBL/GenBank/DDBJ whole genome shotgun (WGS) entry which is preliminary data.</text>
</comment>
<evidence type="ECO:0000256" key="4">
    <source>
        <dbReference type="ARBA" id="ARBA00022728"/>
    </source>
</evidence>
<comment type="subcellular location">
    <subcellularLocation>
        <location evidence="1">Nucleus</location>
    </subcellularLocation>
</comment>
<dbReference type="GO" id="GO:0000974">
    <property type="term" value="C:Prp19 complex"/>
    <property type="evidence" value="ECO:0007669"/>
    <property type="project" value="TreeGrafter"/>
</dbReference>
<evidence type="ECO:0000256" key="8">
    <source>
        <dbReference type="SAM" id="MobiDB-lite"/>
    </source>
</evidence>
<keyword evidence="5" id="KW-0508">mRNA splicing</keyword>